<dbReference type="GO" id="GO:0003677">
    <property type="term" value="F:DNA binding"/>
    <property type="evidence" value="ECO:0007669"/>
    <property type="project" value="InterPro"/>
</dbReference>
<dbReference type="RefSeq" id="WP_015272665.1">
    <property type="nucleotide sequence ID" value="NC_019907.1"/>
</dbReference>
<dbReference type="HOGENOM" id="CLU_131584_4_0_5"/>
<dbReference type="PATRIC" id="fig|1215343.11.peg.254"/>
<dbReference type="EMBL" id="CP003789">
    <property type="protein sequence ID" value="AGA64238.1"/>
    <property type="molecule type" value="Genomic_DNA"/>
</dbReference>
<dbReference type="KEGG" id="lcc:B488_02450"/>
<dbReference type="InterPro" id="IPR007459">
    <property type="entry name" value="DNA_pol3_chi"/>
</dbReference>
<dbReference type="Gene3D" id="3.40.50.10110">
    <property type="entry name" value="DNA polymerase III subunit chi"/>
    <property type="match status" value="1"/>
</dbReference>
<keyword evidence="1" id="KW-0548">Nucleotidyltransferase</keyword>
<dbReference type="PANTHER" id="PTHR38767">
    <property type="entry name" value="DNA POLYMERASE III SUBUNIT CHI"/>
    <property type="match status" value="1"/>
</dbReference>
<dbReference type="EC" id="2.7.7.7" evidence="1"/>
<evidence type="ECO:0000313" key="2">
    <source>
        <dbReference type="Proteomes" id="UP000010799"/>
    </source>
</evidence>
<name>L0EU95_LIBCB</name>
<accession>L0EU95</accession>
<dbReference type="GO" id="GO:0006260">
    <property type="term" value="P:DNA replication"/>
    <property type="evidence" value="ECO:0007669"/>
    <property type="project" value="InterPro"/>
</dbReference>
<dbReference type="eggNOG" id="COG2927">
    <property type="taxonomic scope" value="Bacteria"/>
</dbReference>
<keyword evidence="2" id="KW-1185">Reference proteome</keyword>
<dbReference type="Pfam" id="PF04364">
    <property type="entry name" value="DNA_pol3_chi"/>
    <property type="match status" value="1"/>
</dbReference>
<dbReference type="SUPFAM" id="SSF102400">
    <property type="entry name" value="DNA polymerase III chi subunit"/>
    <property type="match status" value="1"/>
</dbReference>
<dbReference type="GO" id="GO:0003887">
    <property type="term" value="F:DNA-directed DNA polymerase activity"/>
    <property type="evidence" value="ECO:0007669"/>
    <property type="project" value="UniProtKB-EC"/>
</dbReference>
<proteinExistence type="predicted"/>
<gene>
    <name evidence="1" type="ordered locus">B488_02450</name>
</gene>
<keyword evidence="1" id="KW-0808">Transferase</keyword>
<organism evidence="1 2">
    <name type="scientific">Liberibacter crescens (strain BT-1)</name>
    <dbReference type="NCBI Taxonomy" id="1215343"/>
    <lineage>
        <taxon>Bacteria</taxon>
        <taxon>Pseudomonadati</taxon>
        <taxon>Pseudomonadota</taxon>
        <taxon>Alphaproteobacteria</taxon>
        <taxon>Hyphomicrobiales</taxon>
        <taxon>Rhizobiaceae</taxon>
        <taxon>Liberibacter</taxon>
    </lineage>
</organism>
<dbReference type="Proteomes" id="UP000010799">
    <property type="component" value="Chromosome"/>
</dbReference>
<sequence length="156" mass="18161">MPEIFFYQLSGWTLEDSLPPLLEEILKKDQKVIIQCGSEKKRDQLNEHLWTWSEDSFLPHGIDVGEEASFASRQPVLLTVFCDNPNNAHVRILIDNAFVNIETVLSYESVIIMFDDYDKNQLETARSEWKNLKAQGYKLSHFQKNKTGLWEKKGIK</sequence>
<dbReference type="NCBIfam" id="NF004347">
    <property type="entry name" value="PRK05728.1-4"/>
    <property type="match status" value="1"/>
</dbReference>
<dbReference type="GO" id="GO:0032298">
    <property type="term" value="P:positive regulation of DNA-templated DNA replication initiation"/>
    <property type="evidence" value="ECO:0007669"/>
    <property type="project" value="TreeGrafter"/>
</dbReference>
<dbReference type="InterPro" id="IPR036768">
    <property type="entry name" value="PolIII_chi_sf"/>
</dbReference>
<dbReference type="PANTHER" id="PTHR38767:SF1">
    <property type="entry name" value="DNA POLYMERASE III SUBUNIT CHI"/>
    <property type="match status" value="1"/>
</dbReference>
<dbReference type="AlphaFoldDB" id="L0EU95"/>
<dbReference type="STRING" id="1215343.B488_02450"/>
<reference evidence="1 2" key="1">
    <citation type="journal article" date="2012" name="Stand. Genomic Sci.">
        <title>Complete genome sequence of Liberibacter crescens BT-1.</title>
        <authorList>
            <person name="Leonard M.T."/>
            <person name="Fagen J.R."/>
            <person name="Davis-Richardson A.G."/>
            <person name="Davis M.J."/>
            <person name="Triplett E.W."/>
        </authorList>
    </citation>
    <scope>NUCLEOTIDE SEQUENCE [LARGE SCALE GENOMIC DNA]</scope>
    <source>
        <strain evidence="1 2">BT-1</strain>
    </source>
</reference>
<protein>
    <submittedName>
        <fullName evidence="1">DNA polymerase III chi subunit</fullName>
        <ecNumber evidence="1">2.7.7.7</ecNumber>
    </submittedName>
</protein>
<evidence type="ECO:0000313" key="1">
    <source>
        <dbReference type="EMBL" id="AGA64238.1"/>
    </source>
</evidence>